<feature type="compositionally biased region" description="Polar residues" evidence="1">
    <location>
        <begin position="850"/>
        <end position="861"/>
    </location>
</feature>
<dbReference type="GO" id="GO:0060271">
    <property type="term" value="P:cilium assembly"/>
    <property type="evidence" value="ECO:0007669"/>
    <property type="project" value="TreeGrafter"/>
</dbReference>
<reference evidence="3" key="1">
    <citation type="submission" date="2019-06" db="EMBL/GenBank/DDBJ databases">
        <authorList>
            <person name="Zheng W."/>
        </authorList>
    </citation>
    <scope>NUCLEOTIDE SEQUENCE</scope>
    <source>
        <strain evidence="3">QDHG01</strain>
    </source>
</reference>
<evidence type="ECO:0000259" key="2">
    <source>
        <dbReference type="Pfam" id="PF26579"/>
    </source>
</evidence>
<dbReference type="Gene3D" id="2.60.40.10">
    <property type="entry name" value="Immunoglobulins"/>
    <property type="match status" value="3"/>
</dbReference>
<dbReference type="InterPro" id="IPR013783">
    <property type="entry name" value="Ig-like_fold"/>
</dbReference>
<proteinExistence type="predicted"/>
<keyword evidence="4" id="KW-1185">Reference proteome</keyword>
<dbReference type="EMBL" id="RRYP01030037">
    <property type="protein sequence ID" value="TNV71286.1"/>
    <property type="molecule type" value="Genomic_DNA"/>
</dbReference>
<evidence type="ECO:0000313" key="3">
    <source>
        <dbReference type="EMBL" id="TNV71286.1"/>
    </source>
</evidence>
<organism evidence="3 4">
    <name type="scientific">Halteria grandinella</name>
    <dbReference type="NCBI Taxonomy" id="5974"/>
    <lineage>
        <taxon>Eukaryota</taxon>
        <taxon>Sar</taxon>
        <taxon>Alveolata</taxon>
        <taxon>Ciliophora</taxon>
        <taxon>Intramacronucleata</taxon>
        <taxon>Spirotrichea</taxon>
        <taxon>Stichotrichia</taxon>
        <taxon>Sporadotrichida</taxon>
        <taxon>Halteriidae</taxon>
        <taxon>Halteria</taxon>
    </lineage>
</organism>
<name>A0A8J8SUZ4_HALGN</name>
<dbReference type="Pfam" id="PF26579">
    <property type="entry name" value="Ig_CFAP47"/>
    <property type="match status" value="1"/>
</dbReference>
<evidence type="ECO:0000256" key="1">
    <source>
        <dbReference type="SAM" id="MobiDB-lite"/>
    </source>
</evidence>
<dbReference type="AlphaFoldDB" id="A0A8J8SUZ4"/>
<sequence>MDQSAQSGAALGGKKEDTRKSASTPKVGGSHKGGAQQAGSSNNIESNVNSLELSVNPAKPATYPCFVILKSLDRTDIRLYEFKVNAIPQKIKAQLEFKVPARGQVTQEIPIVNNSQKEWTVTATLEQQKGGNFSLARGQITVKKGTTENFMLTFKPAWVCNTTGMLTLNNKNTGEVYEYELKGVGEEPLAEDHIVLNCKARETTKYYFEIKNPTDKAQNYTVWTDLQNAVGKKEFSLKPKETYKYELAITPLLGGVYTASITFQDNEERFMWWTVEVRTDSPKPEAVIDLKAVIRKATTAEISLNNPLNEPITFEVFYSGDGLIGDGSLSLEPKSIGTYALIYSPLKPGTAEGTIGFLNERVGEFWYDLRLAADENPVQNLDTLACELGKVATHWVSLENPTGAEMVIDVKNSNPTNFEVIPDKVILNAYETQKVAIQYSPSNLDLVESGNIVFDNAQIGKWEFNVAGKGLLPTIMEPQPISTAVGNNTSSMLTFKNPFREASTVNVHLEQDENSSKIFSLLLKRNKFNIGPLAILQIPYSFSPQTMTESKATIVISMSKQLVWRYPLRGIAESASTAIDYHFKTRARKPLEETIEIALPGFEQVTAQDSFRYEINVQNPQYKGFIERSVFFEQKTETLKSAREPLVFLMRFEPLRSFKTAMEFVVYKSSGGRWKFNMVFEAVDPEVDDVIVIQSPLQKTSSVSFKLTNHLKAYAEFNAFFTADSAAEFIVQPKSGLLEPYGKDGTNFIVSFTPTEYGKAKIGRLIIQTEEMQWTYEIRGSHPHYKIPEVGGGRIQNKLSKEVTEVIKQKHGEKKNFLRENLKTSKYAQGGMSQKEYSPSRLAGGGPSVANISTRGGNNRSRIGGAGATRDLSNER</sequence>
<dbReference type="Proteomes" id="UP000785679">
    <property type="component" value="Unassembled WGS sequence"/>
</dbReference>
<accession>A0A8J8SUZ4</accession>
<comment type="caution">
    <text evidence="3">The sequence shown here is derived from an EMBL/GenBank/DDBJ whole genome shotgun (WGS) entry which is preliminary data.</text>
</comment>
<dbReference type="OrthoDB" id="10060824at2759"/>
<protein>
    <recommendedName>
        <fullName evidence="2">CFAP47-like immunoglobulin-like domain-containing protein</fullName>
    </recommendedName>
</protein>
<feature type="compositionally biased region" description="Polar residues" evidence="1">
    <location>
        <begin position="828"/>
        <end position="837"/>
    </location>
</feature>
<dbReference type="PANTHER" id="PTHR45912">
    <property type="entry name" value="CILIA- AND FLAGELLA-ASSOCIATED PROTEIN 47"/>
    <property type="match status" value="1"/>
</dbReference>
<dbReference type="InterPro" id="IPR058952">
    <property type="entry name" value="Ig_CFAP47"/>
</dbReference>
<feature type="region of interest" description="Disordered" evidence="1">
    <location>
        <begin position="1"/>
        <end position="43"/>
    </location>
</feature>
<dbReference type="GO" id="GO:0005929">
    <property type="term" value="C:cilium"/>
    <property type="evidence" value="ECO:0007669"/>
    <property type="project" value="TreeGrafter"/>
</dbReference>
<gene>
    <name evidence="3" type="ORF">FGO68_gene9341</name>
</gene>
<evidence type="ECO:0000313" key="4">
    <source>
        <dbReference type="Proteomes" id="UP000785679"/>
    </source>
</evidence>
<feature type="region of interest" description="Disordered" evidence="1">
    <location>
        <begin position="828"/>
        <end position="876"/>
    </location>
</feature>
<feature type="domain" description="CFAP47-like immunoglobulin-like" evidence="2">
    <location>
        <begin position="571"/>
        <end position="682"/>
    </location>
</feature>
<dbReference type="PANTHER" id="PTHR45912:SF3">
    <property type="entry name" value="CILIA- AND FLAGELLA-ASSOCIATED PROTEIN 47"/>
    <property type="match status" value="1"/>
</dbReference>